<feature type="region of interest" description="Disordered" evidence="1">
    <location>
        <begin position="1"/>
        <end position="205"/>
    </location>
</feature>
<organism evidence="2 3">
    <name type="scientific">Sporothrix stenoceras</name>
    <dbReference type="NCBI Taxonomy" id="5173"/>
    <lineage>
        <taxon>Eukaryota</taxon>
        <taxon>Fungi</taxon>
        <taxon>Dikarya</taxon>
        <taxon>Ascomycota</taxon>
        <taxon>Pezizomycotina</taxon>
        <taxon>Sordariomycetes</taxon>
        <taxon>Sordariomycetidae</taxon>
        <taxon>Ophiostomatales</taxon>
        <taxon>Ophiostomataceae</taxon>
        <taxon>Sporothrix</taxon>
    </lineage>
</organism>
<protein>
    <submittedName>
        <fullName evidence="2">Uncharacterized protein</fullName>
    </submittedName>
</protein>
<feature type="compositionally biased region" description="Low complexity" evidence="1">
    <location>
        <begin position="167"/>
        <end position="178"/>
    </location>
</feature>
<accession>A0ABR3ZBG6</accession>
<gene>
    <name evidence="2" type="ORF">Sste5346_004488</name>
</gene>
<reference evidence="2 3" key="1">
    <citation type="journal article" date="2024" name="IMA Fungus">
        <title>IMA Genome - F19 : A genome assembly and annotation guide to empower mycologists, including annotated draft genome sequences of Ceratocystis pirilliformis, Diaporthe australafricana, Fusarium ophioides, Paecilomyces lecythidis, and Sporothrix stenoceras.</title>
        <authorList>
            <person name="Aylward J."/>
            <person name="Wilson A.M."/>
            <person name="Visagie C.M."/>
            <person name="Spraker J."/>
            <person name="Barnes I."/>
            <person name="Buitendag C."/>
            <person name="Ceriani C."/>
            <person name="Del Mar Angel L."/>
            <person name="du Plessis D."/>
            <person name="Fuchs T."/>
            <person name="Gasser K."/>
            <person name="Kramer D."/>
            <person name="Li W."/>
            <person name="Munsamy K."/>
            <person name="Piso A."/>
            <person name="Price J.L."/>
            <person name="Sonnekus B."/>
            <person name="Thomas C."/>
            <person name="van der Nest A."/>
            <person name="van Dijk A."/>
            <person name="van Heerden A."/>
            <person name="van Vuuren N."/>
            <person name="Yilmaz N."/>
            <person name="Duong T.A."/>
            <person name="van der Merwe N.A."/>
            <person name="Wingfield M.J."/>
            <person name="Wingfield B.D."/>
        </authorList>
    </citation>
    <scope>NUCLEOTIDE SEQUENCE [LARGE SCALE GENOMIC DNA]</scope>
    <source>
        <strain evidence="2 3">CMW 5346</strain>
    </source>
</reference>
<feature type="compositionally biased region" description="Polar residues" evidence="1">
    <location>
        <begin position="146"/>
        <end position="157"/>
    </location>
</feature>
<feature type="compositionally biased region" description="Polar residues" evidence="1">
    <location>
        <begin position="12"/>
        <end position="21"/>
    </location>
</feature>
<proteinExistence type="predicted"/>
<evidence type="ECO:0000256" key="1">
    <source>
        <dbReference type="SAM" id="MobiDB-lite"/>
    </source>
</evidence>
<dbReference type="EMBL" id="JAWCUI010000021">
    <property type="protein sequence ID" value="KAL1896854.1"/>
    <property type="molecule type" value="Genomic_DNA"/>
</dbReference>
<evidence type="ECO:0000313" key="2">
    <source>
        <dbReference type="EMBL" id="KAL1896854.1"/>
    </source>
</evidence>
<sequence length="296" mass="32947">MAPGSPILIPQRSPTRKSSQELPLFPVPRSNNSDGPPLRNHQKQSSSVNEFSGTNLLAIPEPDPETANLTPSLIADEMDVDNGTTTVDEAAAQQQQQAQQTQQAQQAQQAQHAQQQAQQQQPTLAAPQPIQFSQSRSVRSPVRTPELQTTLPQRQAPNGNGQGYGYTNGHQSQQQQQQQPPPQMQHGASQARESSPSTPGHIPPFDWEEFEARYEHALAEMNGEEKELLEEFDRLVNYFNVWASAATAHDDERAVKRLQTRERYVKIAEQSLGQRKQHLTEVVRAFQSALALLSQT</sequence>
<comment type="caution">
    <text evidence="2">The sequence shown here is derived from an EMBL/GenBank/DDBJ whole genome shotgun (WGS) entry which is preliminary data.</text>
</comment>
<name>A0ABR3ZBG6_9PEZI</name>
<evidence type="ECO:0000313" key="3">
    <source>
        <dbReference type="Proteomes" id="UP001583186"/>
    </source>
</evidence>
<dbReference type="Proteomes" id="UP001583186">
    <property type="component" value="Unassembled WGS sequence"/>
</dbReference>
<feature type="compositionally biased region" description="Polar residues" evidence="1">
    <location>
        <begin position="186"/>
        <end position="198"/>
    </location>
</feature>
<feature type="compositionally biased region" description="Polar residues" evidence="1">
    <location>
        <begin position="43"/>
        <end position="55"/>
    </location>
</feature>
<feature type="compositionally biased region" description="Low complexity" evidence="1">
    <location>
        <begin position="90"/>
        <end position="128"/>
    </location>
</feature>
<keyword evidence="3" id="KW-1185">Reference proteome</keyword>